<comment type="subcellular location">
    <subcellularLocation>
        <location evidence="1">Bacterial flagellum basal body</location>
    </subcellularLocation>
</comment>
<feature type="domain" description="Flagellar basal body rod protein N-terminal" evidence="2">
    <location>
        <begin position="20"/>
        <end position="38"/>
    </location>
</feature>
<proteinExistence type="predicted"/>
<dbReference type="Proteomes" id="UP001440612">
    <property type="component" value="Chromosome"/>
</dbReference>
<name>A0ABZ2V805_9RHOB</name>
<accession>A0ABZ2V805</accession>
<evidence type="ECO:0000256" key="1">
    <source>
        <dbReference type="ARBA" id="ARBA00004117"/>
    </source>
</evidence>
<sequence>MYTSLDLFQTAHAMARHAGARQTVVAQNIANADTPGYQAMQIASFQDAFDGTSQSAQMQATRPGHFLNTDALQASAAYAPSEGEPSPNGNTVSLEDELMNSIAISREHNRALSIYRHTMTILRTSLGRN</sequence>
<dbReference type="NCBIfam" id="NF009270">
    <property type="entry name" value="PRK12627.1"/>
    <property type="match status" value="1"/>
</dbReference>
<reference evidence="4" key="1">
    <citation type="submission" date="2024-04" db="EMBL/GenBank/DDBJ databases">
        <title>Phylogenomic analyses of a clade within the roseobacter group suggest taxonomic reassignments of species of the genera Aestuariivita, Citreicella, Loktanella, Nautella, Pelagibaca, Ruegeria, Thalassobius, Thiobacimonas and Tropicibacter, and the proposal o.</title>
        <authorList>
            <person name="Jeon C.O."/>
        </authorList>
    </citation>
    <scope>NUCLEOTIDE SEQUENCE [LARGE SCALE GENOMIC DNA]</scope>
    <source>
        <strain evidence="4">BS5-3</strain>
    </source>
</reference>
<dbReference type="RefSeq" id="WP_341367481.1">
    <property type="nucleotide sequence ID" value="NZ_CP150951.2"/>
</dbReference>
<dbReference type="EMBL" id="CP150951">
    <property type="protein sequence ID" value="WZC49371.1"/>
    <property type="molecule type" value="Genomic_DNA"/>
</dbReference>
<dbReference type="Pfam" id="PF00460">
    <property type="entry name" value="Flg_bb_rod"/>
    <property type="match status" value="1"/>
</dbReference>
<evidence type="ECO:0000313" key="3">
    <source>
        <dbReference type="EMBL" id="WZC49371.1"/>
    </source>
</evidence>
<keyword evidence="4" id="KW-1185">Reference proteome</keyword>
<organism evidence="3 4">
    <name type="scientific">Yoonia phaeophyticola</name>
    <dbReference type="NCBI Taxonomy" id="3137369"/>
    <lineage>
        <taxon>Bacteria</taxon>
        <taxon>Pseudomonadati</taxon>
        <taxon>Pseudomonadota</taxon>
        <taxon>Alphaproteobacteria</taxon>
        <taxon>Rhodobacterales</taxon>
        <taxon>Paracoccaceae</taxon>
        <taxon>Yoonia</taxon>
    </lineage>
</organism>
<dbReference type="InterPro" id="IPR001444">
    <property type="entry name" value="Flag_bb_rod_N"/>
</dbReference>
<evidence type="ECO:0000313" key="4">
    <source>
        <dbReference type="Proteomes" id="UP001440612"/>
    </source>
</evidence>
<evidence type="ECO:0000259" key="2">
    <source>
        <dbReference type="Pfam" id="PF00460"/>
    </source>
</evidence>
<protein>
    <submittedName>
        <fullName evidence="3">FlgB family protein</fullName>
    </submittedName>
</protein>
<gene>
    <name evidence="3" type="ORF">AABB29_01545</name>
</gene>